<evidence type="ECO:0000259" key="1">
    <source>
        <dbReference type="PROSITE" id="PS50878"/>
    </source>
</evidence>
<dbReference type="InterPro" id="IPR000477">
    <property type="entry name" value="RT_dom"/>
</dbReference>
<evidence type="ECO:0000313" key="3">
    <source>
        <dbReference type="Proteomes" id="UP000663823"/>
    </source>
</evidence>
<feature type="non-terminal residue" evidence="2">
    <location>
        <position position="189"/>
    </location>
</feature>
<proteinExistence type="predicted"/>
<evidence type="ECO:0000313" key="2">
    <source>
        <dbReference type="EMBL" id="CAF4293443.1"/>
    </source>
</evidence>
<accession>A0A820HBP8</accession>
<dbReference type="PANTHER" id="PTHR21301:SF10">
    <property type="entry name" value="REVERSE TRANSCRIPTASE DOMAIN-CONTAINING PROTEIN"/>
    <property type="match status" value="1"/>
</dbReference>
<feature type="domain" description="Reverse transcriptase" evidence="1">
    <location>
        <begin position="16"/>
        <end position="189"/>
    </location>
</feature>
<dbReference type="PROSITE" id="PS50878">
    <property type="entry name" value="RT_POL"/>
    <property type="match status" value="1"/>
</dbReference>
<sequence>KYLLDLRLAKWITQKQYEKLCINPNEVELAHLYYLPKAHKPGTPLRPIVSGLKHPTIKISKFLDELLRPLFDKMAAKTTINSGFELVKQLQQWSSINMRQETLFCTIDVTDLYTMVPQTEGVLSLKKMLDHLKLKQIGGLKLETVIRLSRFVMQNNYFSYEDQYYHQIRGGAMGSPLTLTVANCYMFFY</sequence>
<gene>
    <name evidence="2" type="ORF">OTI717_LOCUS41807</name>
</gene>
<protein>
    <recommendedName>
        <fullName evidence="1">Reverse transcriptase domain-containing protein</fullName>
    </recommendedName>
</protein>
<dbReference type="EMBL" id="CAJOAX010044762">
    <property type="protein sequence ID" value="CAF4293443.1"/>
    <property type="molecule type" value="Genomic_DNA"/>
</dbReference>
<organism evidence="2 3">
    <name type="scientific">Rotaria sordida</name>
    <dbReference type="NCBI Taxonomy" id="392033"/>
    <lineage>
        <taxon>Eukaryota</taxon>
        <taxon>Metazoa</taxon>
        <taxon>Spiralia</taxon>
        <taxon>Gnathifera</taxon>
        <taxon>Rotifera</taxon>
        <taxon>Eurotatoria</taxon>
        <taxon>Bdelloidea</taxon>
        <taxon>Philodinida</taxon>
        <taxon>Philodinidae</taxon>
        <taxon>Rotaria</taxon>
    </lineage>
</organism>
<name>A0A820HBP8_9BILA</name>
<feature type="non-terminal residue" evidence="2">
    <location>
        <position position="1"/>
    </location>
</feature>
<comment type="caution">
    <text evidence="2">The sequence shown here is derived from an EMBL/GenBank/DDBJ whole genome shotgun (WGS) entry which is preliminary data.</text>
</comment>
<dbReference type="AlphaFoldDB" id="A0A820HBP8"/>
<dbReference type="PANTHER" id="PTHR21301">
    <property type="entry name" value="REVERSE TRANSCRIPTASE"/>
    <property type="match status" value="1"/>
</dbReference>
<reference evidence="2" key="1">
    <citation type="submission" date="2021-02" db="EMBL/GenBank/DDBJ databases">
        <authorList>
            <person name="Nowell W R."/>
        </authorList>
    </citation>
    <scope>NUCLEOTIDE SEQUENCE</scope>
</reference>
<dbReference type="Proteomes" id="UP000663823">
    <property type="component" value="Unassembled WGS sequence"/>
</dbReference>